<protein>
    <submittedName>
        <fullName evidence="2">PE-PGRS family protein</fullName>
    </submittedName>
</protein>
<organism evidence="2 3">
    <name type="scientific">Mycobacterium alsense</name>
    <dbReference type="NCBI Taxonomy" id="324058"/>
    <lineage>
        <taxon>Bacteria</taxon>
        <taxon>Bacillati</taxon>
        <taxon>Actinomycetota</taxon>
        <taxon>Actinomycetes</taxon>
        <taxon>Mycobacteriales</taxon>
        <taxon>Mycobacteriaceae</taxon>
        <taxon>Mycobacterium</taxon>
    </lineage>
</organism>
<dbReference type="Proteomes" id="UP000092086">
    <property type="component" value="Unassembled WGS sequence"/>
</dbReference>
<dbReference type="SUPFAM" id="SSF140459">
    <property type="entry name" value="PE/PPE dimer-like"/>
    <property type="match status" value="1"/>
</dbReference>
<dbReference type="InterPro" id="IPR029058">
    <property type="entry name" value="AB_hydrolase_fold"/>
</dbReference>
<evidence type="ECO:0000313" key="3">
    <source>
        <dbReference type="Proteomes" id="UP000092086"/>
    </source>
</evidence>
<dbReference type="EMBL" id="LZIT01000261">
    <property type="protein sequence ID" value="OBG32195.1"/>
    <property type="molecule type" value="Genomic_DNA"/>
</dbReference>
<dbReference type="RefSeq" id="WP_068213039.1">
    <property type="nucleotide sequence ID" value="NZ_LZIT01000261.1"/>
</dbReference>
<proteinExistence type="predicted"/>
<accession>A0ABD6NYS5</accession>
<reference evidence="2 3" key="1">
    <citation type="submission" date="2016-06" db="EMBL/GenBank/DDBJ databases">
        <authorList>
            <person name="Sutton G."/>
            <person name="Brinkac L."/>
            <person name="Sanka R."/>
            <person name="Adams M."/>
            <person name="Lau E."/>
            <person name="Sam S."/>
            <person name="Sreng N."/>
            <person name="Him V."/>
            <person name="Kerleguer A."/>
            <person name="Cheng S."/>
        </authorList>
    </citation>
    <scope>NUCLEOTIDE SEQUENCE [LARGE SCALE GENOMIC DNA]</scope>
    <source>
        <strain evidence="2 3">E2978</strain>
    </source>
</reference>
<dbReference type="Gene3D" id="3.40.50.1820">
    <property type="entry name" value="alpha/beta hydrolase"/>
    <property type="match status" value="1"/>
</dbReference>
<dbReference type="Pfam" id="PF00934">
    <property type="entry name" value="PE"/>
    <property type="match status" value="1"/>
</dbReference>
<sequence>MSSYLTAVPDALAAASTDLSGIGQVINEAAAAAAPSTTGILVAAGDEVSAAVAGLFGRYAEEFQTLTAQTALFHAEFERALSAAASAYAAAEAASAPPLRALLQQGVSLAGPLFSGPNGATLGAVLNWAVDSAGLGGVVNFPSTVAVAGPDGVTGVRIGFSFLQIPVGPSSFLGLTIPQFSYPAPTLWYFPTQASGAVTAAGTVYLQHGFAAIGWFYQPLAIELASQTNSVVLTPTIPSVPLPFGVWLSSPQMQQGVGSLFLGNQAALNASAHWAGFQGTLPQDFVLTGHSAGGGLAAMAASSYLTNLGGGTNHLLGVVMFDGVASDAAAFGSAVANLQAAGVPLYVVAAPPQPWNLFGATTTQLAALYPGQFSGVEIVGGSHVDSMLGGHPLVDFAAQLVTRFSPPGATAAVYTLATGWINDFYTPGASPTTPVHGIYGPTGPYVSPGGQLIILGQATGIVLP</sequence>
<dbReference type="InterPro" id="IPR038332">
    <property type="entry name" value="PPE_sf"/>
</dbReference>
<dbReference type="Gene3D" id="1.10.287.850">
    <property type="entry name" value="HP0062-like domain"/>
    <property type="match status" value="1"/>
</dbReference>
<dbReference type="InterPro" id="IPR000084">
    <property type="entry name" value="PE-PGRS_N"/>
</dbReference>
<feature type="domain" description="PE" evidence="1">
    <location>
        <begin position="5"/>
        <end position="94"/>
    </location>
</feature>
<evidence type="ECO:0000313" key="2">
    <source>
        <dbReference type="EMBL" id="OBG32195.1"/>
    </source>
</evidence>
<gene>
    <name evidence="2" type="ORF">A5672_26245</name>
</gene>
<name>A0ABD6NYS5_9MYCO</name>
<comment type="caution">
    <text evidence="2">The sequence shown here is derived from an EMBL/GenBank/DDBJ whole genome shotgun (WGS) entry which is preliminary data.</text>
</comment>
<dbReference type="AlphaFoldDB" id="A0ABD6NYS5"/>
<dbReference type="SUPFAM" id="SSF53474">
    <property type="entry name" value="alpha/beta-Hydrolases"/>
    <property type="match status" value="1"/>
</dbReference>
<evidence type="ECO:0000259" key="1">
    <source>
        <dbReference type="Pfam" id="PF00934"/>
    </source>
</evidence>